<sequence length="76" mass="8266">MTMMRKFQQKLCQKACPFLQFDQLVGCCAHNACEGSGSSPHKSIVGAKCSLYPSPLRNASGTSSPVRGYLYWACTS</sequence>
<organism evidence="1 2">
    <name type="scientific">Citrus clementina</name>
    <name type="common">Clementine</name>
    <name type="synonym">Citrus deliciosa x Citrus sinensis</name>
    <dbReference type="NCBI Taxonomy" id="85681"/>
    <lineage>
        <taxon>Eukaryota</taxon>
        <taxon>Viridiplantae</taxon>
        <taxon>Streptophyta</taxon>
        <taxon>Embryophyta</taxon>
        <taxon>Tracheophyta</taxon>
        <taxon>Spermatophyta</taxon>
        <taxon>Magnoliopsida</taxon>
        <taxon>eudicotyledons</taxon>
        <taxon>Gunneridae</taxon>
        <taxon>Pentapetalae</taxon>
        <taxon>rosids</taxon>
        <taxon>malvids</taxon>
        <taxon>Sapindales</taxon>
        <taxon>Rutaceae</taxon>
        <taxon>Aurantioideae</taxon>
        <taxon>Citrus</taxon>
    </lineage>
</organism>
<evidence type="ECO:0000313" key="2">
    <source>
        <dbReference type="Proteomes" id="UP000030687"/>
    </source>
</evidence>
<evidence type="ECO:0000313" key="1">
    <source>
        <dbReference type="EMBL" id="ESR37920.1"/>
    </source>
</evidence>
<proteinExistence type="predicted"/>
<dbReference type="Proteomes" id="UP000030687">
    <property type="component" value="Unassembled WGS sequence"/>
</dbReference>
<keyword evidence="2" id="KW-1185">Reference proteome</keyword>
<name>V4SGF6_CITCL</name>
<dbReference type="EMBL" id="KI536978">
    <property type="protein sequence ID" value="ESR37920.1"/>
    <property type="molecule type" value="Genomic_DNA"/>
</dbReference>
<reference evidence="1 2" key="1">
    <citation type="submission" date="2013-10" db="EMBL/GenBank/DDBJ databases">
        <authorList>
            <consortium name="International Citrus Genome Consortium"/>
            <person name="Jenkins J."/>
            <person name="Schmutz J."/>
            <person name="Prochnik S."/>
            <person name="Rokhsar D."/>
            <person name="Gmitter F."/>
            <person name="Ollitrault P."/>
            <person name="Machado M."/>
            <person name="Talon M."/>
            <person name="Wincker P."/>
            <person name="Jaillon O."/>
            <person name="Morgante M."/>
        </authorList>
    </citation>
    <scope>NUCLEOTIDE SEQUENCE</scope>
    <source>
        <strain evidence="2">cv. Clemenules</strain>
    </source>
</reference>
<dbReference type="AlphaFoldDB" id="V4SGF6"/>
<gene>
    <name evidence="1" type="ORF">CICLE_v10030193mg</name>
</gene>
<accession>V4SGF6</accession>
<dbReference type="KEGG" id="cic:CICLE_v10030193mg"/>
<dbReference type="InParanoid" id="V4SGF6"/>
<dbReference type="Gramene" id="ESR37920">
    <property type="protein sequence ID" value="ESR37920"/>
    <property type="gene ID" value="CICLE_v10030193mg"/>
</dbReference>
<protein>
    <submittedName>
        <fullName evidence="1">Uncharacterized protein</fullName>
    </submittedName>
</protein>